<organism evidence="1 2">
    <name type="scientific">Vitrella brassicaformis (strain CCMP3155)</name>
    <dbReference type="NCBI Taxonomy" id="1169540"/>
    <lineage>
        <taxon>Eukaryota</taxon>
        <taxon>Sar</taxon>
        <taxon>Alveolata</taxon>
        <taxon>Colpodellida</taxon>
        <taxon>Vitrellaceae</taxon>
        <taxon>Vitrella</taxon>
    </lineage>
</organism>
<reference evidence="1 2" key="1">
    <citation type="submission" date="2014-11" db="EMBL/GenBank/DDBJ databases">
        <authorList>
            <person name="Zhu J."/>
            <person name="Qi W."/>
            <person name="Song R."/>
        </authorList>
    </citation>
    <scope>NUCLEOTIDE SEQUENCE [LARGE SCALE GENOMIC DNA]</scope>
</reference>
<evidence type="ECO:0000313" key="2">
    <source>
        <dbReference type="Proteomes" id="UP000041254"/>
    </source>
</evidence>
<dbReference type="Proteomes" id="UP000041254">
    <property type="component" value="Unassembled WGS sequence"/>
</dbReference>
<evidence type="ECO:0000313" key="1">
    <source>
        <dbReference type="EMBL" id="CEM36219.1"/>
    </source>
</evidence>
<accession>A0A0G4GYK9</accession>
<keyword evidence="2" id="KW-1185">Reference proteome</keyword>
<gene>
    <name evidence="1" type="ORF">Vbra_674</name>
</gene>
<protein>
    <submittedName>
        <fullName evidence="1">Uncharacterized protein</fullName>
    </submittedName>
</protein>
<dbReference type="PhylomeDB" id="A0A0G4GYK9"/>
<sequence>MLVLLVSRKSEGFITNEGAAVLYFKAYRCRGKWYFYTGVSRPDQQYPKKPEKRHAPYGRMYSHGSDKRQVYESYLLTSEAGSLMDTKGQVAFNLVKCASDKSHTLILGVYPYTGHETLPDLADAEMDVVRTLKDVIKIVDPVERFTAIKKYLKDTYGVELPPHIDSFDGVLNTSAGGAIDEQELIRFISAVNDGIYTWAELDRFVRSHQLTYAVKLATWLKEEVSRQRELIERCARMAISDFYYLYVQPRVQG</sequence>
<proteinExistence type="predicted"/>
<name>A0A0G4GYK9_VITBC</name>
<dbReference type="InParanoid" id="A0A0G4GYK9"/>
<dbReference type="EMBL" id="CDMY01000881">
    <property type="protein sequence ID" value="CEM36219.1"/>
    <property type="molecule type" value="Genomic_DNA"/>
</dbReference>
<dbReference type="VEuPathDB" id="CryptoDB:Vbra_674"/>
<dbReference type="AlphaFoldDB" id="A0A0G4GYK9"/>